<dbReference type="PANTHER" id="PTHR47723:SF19">
    <property type="entry name" value="POLYNUCLEOTIDYL TRANSFERASE, RIBONUCLEASE H-LIKE SUPERFAMILY PROTEIN"/>
    <property type="match status" value="1"/>
</dbReference>
<dbReference type="InterPro" id="IPR002156">
    <property type="entry name" value="RNaseH_domain"/>
</dbReference>
<comment type="caution">
    <text evidence="2">The sequence shown here is derived from an EMBL/GenBank/DDBJ whole genome shotgun (WGS) entry which is preliminary data.</text>
</comment>
<dbReference type="Pfam" id="PF13456">
    <property type="entry name" value="RVT_3"/>
    <property type="match status" value="1"/>
</dbReference>
<dbReference type="InterPro" id="IPR053151">
    <property type="entry name" value="RNase_H-like"/>
</dbReference>
<reference evidence="3" key="1">
    <citation type="journal article" date="2024" name="IScience">
        <title>Strigolactones Initiate the Formation of Haustorium-like Structures in Castilleja.</title>
        <authorList>
            <person name="Buerger M."/>
            <person name="Peterson D."/>
            <person name="Chory J."/>
        </authorList>
    </citation>
    <scope>NUCLEOTIDE SEQUENCE [LARGE SCALE GENOMIC DNA]</scope>
</reference>
<dbReference type="EMBL" id="JAVIJP010000069">
    <property type="protein sequence ID" value="KAL3619426.1"/>
    <property type="molecule type" value="Genomic_DNA"/>
</dbReference>
<evidence type="ECO:0000259" key="1">
    <source>
        <dbReference type="Pfam" id="PF13456"/>
    </source>
</evidence>
<dbReference type="InterPro" id="IPR012337">
    <property type="entry name" value="RNaseH-like_sf"/>
</dbReference>
<accession>A0ABD3BQM2</accession>
<proteinExistence type="predicted"/>
<dbReference type="PANTHER" id="PTHR47723">
    <property type="entry name" value="OS05G0353850 PROTEIN"/>
    <property type="match status" value="1"/>
</dbReference>
<dbReference type="Proteomes" id="UP001632038">
    <property type="component" value="Unassembled WGS sequence"/>
</dbReference>
<sequence length="221" mass="24763">MKQIQHMTFLRTAQINPRNGRPRSSLAIGLGALEYGGLMVRWSWAHLWATIHNKKPSAGCYKLNIDGSIKQGRSTAGGIIRDAAGDPLTVFWYKTNSPNINSAEFEALQLGIDIAKNLGLHLKDIEVETDSQFVVRAIKGDLLDPNLTYAARKLRNKIKQISHVHREQNLVADISAKMAHTRGDAVIEVYKLLPRDIKIQIFLDKMEIPNYRNKKGNLGAI</sequence>
<feature type="domain" description="RNase H type-1" evidence="1">
    <location>
        <begin position="64"/>
        <end position="179"/>
    </location>
</feature>
<organism evidence="2 3">
    <name type="scientific">Castilleja foliolosa</name>
    <dbReference type="NCBI Taxonomy" id="1961234"/>
    <lineage>
        <taxon>Eukaryota</taxon>
        <taxon>Viridiplantae</taxon>
        <taxon>Streptophyta</taxon>
        <taxon>Embryophyta</taxon>
        <taxon>Tracheophyta</taxon>
        <taxon>Spermatophyta</taxon>
        <taxon>Magnoliopsida</taxon>
        <taxon>eudicotyledons</taxon>
        <taxon>Gunneridae</taxon>
        <taxon>Pentapetalae</taxon>
        <taxon>asterids</taxon>
        <taxon>lamiids</taxon>
        <taxon>Lamiales</taxon>
        <taxon>Orobanchaceae</taxon>
        <taxon>Pedicularideae</taxon>
        <taxon>Castillejinae</taxon>
        <taxon>Castilleja</taxon>
    </lineage>
</organism>
<protein>
    <recommendedName>
        <fullName evidence="1">RNase H type-1 domain-containing protein</fullName>
    </recommendedName>
</protein>
<evidence type="ECO:0000313" key="3">
    <source>
        <dbReference type="Proteomes" id="UP001632038"/>
    </source>
</evidence>
<dbReference type="SUPFAM" id="SSF53098">
    <property type="entry name" value="Ribonuclease H-like"/>
    <property type="match status" value="1"/>
</dbReference>
<gene>
    <name evidence="2" type="ORF">CASFOL_036996</name>
</gene>
<name>A0ABD3BQM2_9LAMI</name>
<dbReference type="InterPro" id="IPR044730">
    <property type="entry name" value="RNase_H-like_dom_plant"/>
</dbReference>
<dbReference type="CDD" id="cd06222">
    <property type="entry name" value="RNase_H_like"/>
    <property type="match status" value="1"/>
</dbReference>
<evidence type="ECO:0000313" key="2">
    <source>
        <dbReference type="EMBL" id="KAL3619426.1"/>
    </source>
</evidence>
<dbReference type="AlphaFoldDB" id="A0ABD3BQM2"/>
<keyword evidence="3" id="KW-1185">Reference proteome</keyword>
<dbReference type="InterPro" id="IPR036397">
    <property type="entry name" value="RNaseH_sf"/>
</dbReference>
<dbReference type="Gene3D" id="3.30.420.10">
    <property type="entry name" value="Ribonuclease H-like superfamily/Ribonuclease H"/>
    <property type="match status" value="1"/>
</dbReference>